<evidence type="ECO:0000259" key="3">
    <source>
        <dbReference type="Pfam" id="PF25362"/>
    </source>
</evidence>
<gene>
    <name evidence="4" type="ORF">AFE02nite_06040</name>
</gene>
<feature type="domain" description="PH" evidence="3">
    <location>
        <begin position="37"/>
        <end position="154"/>
    </location>
</feature>
<feature type="region of interest" description="Disordered" evidence="1">
    <location>
        <begin position="157"/>
        <end position="179"/>
    </location>
</feature>
<evidence type="ECO:0000256" key="1">
    <source>
        <dbReference type="SAM" id="MobiDB-lite"/>
    </source>
</evidence>
<evidence type="ECO:0000313" key="4">
    <source>
        <dbReference type="EMBL" id="GEN78870.1"/>
    </source>
</evidence>
<reference evidence="4 5" key="1">
    <citation type="submission" date="2019-07" db="EMBL/GenBank/DDBJ databases">
        <title>Whole genome shotgun sequence of Actinotalea fermentans NBRC 105374.</title>
        <authorList>
            <person name="Hosoyama A."/>
            <person name="Uohara A."/>
            <person name="Ohji S."/>
            <person name="Ichikawa N."/>
        </authorList>
    </citation>
    <scope>NUCLEOTIDE SEQUENCE [LARGE SCALE GENOMIC DNA]</scope>
    <source>
        <strain evidence="4 5">NBRC 105374</strain>
    </source>
</reference>
<accession>A0A511YUJ5</accession>
<keyword evidence="2" id="KW-0812">Transmembrane</keyword>
<protein>
    <recommendedName>
        <fullName evidence="3">PH domain-containing protein</fullName>
    </recommendedName>
</protein>
<keyword evidence="5" id="KW-1185">Reference proteome</keyword>
<dbReference type="AlphaFoldDB" id="A0A511YUJ5"/>
<keyword evidence="2" id="KW-0472">Membrane</keyword>
<name>A0A511YUJ5_9CELL</name>
<evidence type="ECO:0000313" key="5">
    <source>
        <dbReference type="Proteomes" id="UP000321484"/>
    </source>
</evidence>
<dbReference type="EMBL" id="BJYK01000001">
    <property type="protein sequence ID" value="GEN78870.1"/>
    <property type="molecule type" value="Genomic_DNA"/>
</dbReference>
<keyword evidence="2" id="KW-1133">Transmembrane helix</keyword>
<sequence length="179" mass="18209">MSDPVKIAILAGIALVALAAMRLGWRRRAARASAAWPGLPAVPALGEPILGPLEVTYLATARADDRLARLAAHGLAVRAAAEVEVHGAGVLVRRAGSADLFVPARALGAVTRASGMAGTAVGTDRVVVLRWQHGLALDTGLLPRHPDDARRLADAIGALVGPPEGTPEPSSAPTEGSPA</sequence>
<dbReference type="InterPro" id="IPR057446">
    <property type="entry name" value="PH_bac"/>
</dbReference>
<dbReference type="Pfam" id="PF25362">
    <property type="entry name" value="bPH_11"/>
    <property type="match status" value="1"/>
</dbReference>
<feature type="transmembrane region" description="Helical" evidence="2">
    <location>
        <begin position="6"/>
        <end position="25"/>
    </location>
</feature>
<comment type="caution">
    <text evidence="4">The sequence shown here is derived from an EMBL/GenBank/DDBJ whole genome shotgun (WGS) entry which is preliminary data.</text>
</comment>
<organism evidence="4 5">
    <name type="scientific">Actinotalea fermentans</name>
    <dbReference type="NCBI Taxonomy" id="43671"/>
    <lineage>
        <taxon>Bacteria</taxon>
        <taxon>Bacillati</taxon>
        <taxon>Actinomycetota</taxon>
        <taxon>Actinomycetes</taxon>
        <taxon>Micrococcales</taxon>
        <taxon>Cellulomonadaceae</taxon>
        <taxon>Actinotalea</taxon>
    </lineage>
</organism>
<dbReference type="Proteomes" id="UP000321484">
    <property type="component" value="Unassembled WGS sequence"/>
</dbReference>
<evidence type="ECO:0000256" key="2">
    <source>
        <dbReference type="SAM" id="Phobius"/>
    </source>
</evidence>
<proteinExistence type="predicted"/>
<feature type="compositionally biased region" description="Polar residues" evidence="1">
    <location>
        <begin position="168"/>
        <end position="179"/>
    </location>
</feature>
<dbReference type="OrthoDB" id="3826692at2"/>
<dbReference type="RefSeq" id="WP_034247205.1">
    <property type="nucleotide sequence ID" value="NZ_BJYK01000001.1"/>
</dbReference>